<dbReference type="AlphaFoldDB" id="A0A444ZNH3"/>
<name>A0A444ZNH3_ARAHY</name>
<evidence type="ECO:0000313" key="2">
    <source>
        <dbReference type="Proteomes" id="UP000289738"/>
    </source>
</evidence>
<comment type="caution">
    <text evidence="1">The sequence shown here is derived from an EMBL/GenBank/DDBJ whole genome shotgun (WGS) entry which is preliminary data.</text>
</comment>
<gene>
    <name evidence="1" type="ORF">Ahy_B04g072671</name>
</gene>
<reference evidence="1 2" key="1">
    <citation type="submission" date="2019-01" db="EMBL/GenBank/DDBJ databases">
        <title>Sequencing of cultivated peanut Arachis hypogaea provides insights into genome evolution and oil improvement.</title>
        <authorList>
            <person name="Chen X."/>
        </authorList>
    </citation>
    <scope>NUCLEOTIDE SEQUENCE [LARGE SCALE GENOMIC DNA]</scope>
    <source>
        <strain evidence="2">cv. Fuhuasheng</strain>
        <tissue evidence="1">Leaves</tissue>
    </source>
</reference>
<protein>
    <recommendedName>
        <fullName evidence="3">Aminotransferase-like plant mobile domain-containing protein</fullName>
    </recommendedName>
</protein>
<evidence type="ECO:0000313" key="1">
    <source>
        <dbReference type="EMBL" id="RYR15746.1"/>
    </source>
</evidence>
<dbReference type="EMBL" id="SDMP01000014">
    <property type="protein sequence ID" value="RYR15746.1"/>
    <property type="molecule type" value="Genomic_DNA"/>
</dbReference>
<evidence type="ECO:0008006" key="3">
    <source>
        <dbReference type="Google" id="ProtNLM"/>
    </source>
</evidence>
<dbReference type="Proteomes" id="UP000289738">
    <property type="component" value="Chromosome B04"/>
</dbReference>
<keyword evidence="2" id="KW-1185">Reference proteome</keyword>
<organism evidence="1 2">
    <name type="scientific">Arachis hypogaea</name>
    <name type="common">Peanut</name>
    <dbReference type="NCBI Taxonomy" id="3818"/>
    <lineage>
        <taxon>Eukaryota</taxon>
        <taxon>Viridiplantae</taxon>
        <taxon>Streptophyta</taxon>
        <taxon>Embryophyta</taxon>
        <taxon>Tracheophyta</taxon>
        <taxon>Spermatophyta</taxon>
        <taxon>Magnoliopsida</taxon>
        <taxon>eudicotyledons</taxon>
        <taxon>Gunneridae</taxon>
        <taxon>Pentapetalae</taxon>
        <taxon>rosids</taxon>
        <taxon>fabids</taxon>
        <taxon>Fabales</taxon>
        <taxon>Fabaceae</taxon>
        <taxon>Papilionoideae</taxon>
        <taxon>50 kb inversion clade</taxon>
        <taxon>dalbergioids sensu lato</taxon>
        <taxon>Dalbergieae</taxon>
        <taxon>Pterocarpus clade</taxon>
        <taxon>Arachis</taxon>
    </lineage>
</organism>
<proteinExistence type="predicted"/>
<sequence>MPLDDQIILYLEITGLYHPGCLTDFDKFIEGGRLAWTWFEELLGVLPPVNSIGMYTVKYNWIQETFNELPPDADKETVRRYAWAYIMILLST</sequence>
<accession>A0A444ZNH3</accession>